<feature type="domain" description="4Fe-4S ferredoxin-type" evidence="9">
    <location>
        <begin position="296"/>
        <end position="326"/>
    </location>
</feature>
<dbReference type="SUPFAM" id="SSF46548">
    <property type="entry name" value="alpha-helical ferredoxin"/>
    <property type="match status" value="1"/>
</dbReference>
<dbReference type="PROSITE" id="PS00198">
    <property type="entry name" value="4FE4S_FER_1"/>
    <property type="match status" value="1"/>
</dbReference>
<keyword evidence="11" id="KW-1185">Reference proteome</keyword>
<dbReference type="Pfam" id="PF02589">
    <property type="entry name" value="LUD_dom"/>
    <property type="match status" value="1"/>
</dbReference>
<dbReference type="EMBL" id="JABAHZ010000008">
    <property type="protein sequence ID" value="NLR82116.1"/>
    <property type="molecule type" value="Genomic_DNA"/>
</dbReference>
<dbReference type="InterPro" id="IPR024569">
    <property type="entry name" value="LutB_C"/>
</dbReference>
<dbReference type="PANTHER" id="PTHR47153:SF2">
    <property type="entry name" value="LACTATE UTILIZATION PROTEIN B"/>
    <property type="match status" value="1"/>
</dbReference>
<dbReference type="Gene3D" id="3.40.50.10420">
    <property type="entry name" value="NagB/RpiA/CoA transferase-like"/>
    <property type="match status" value="1"/>
</dbReference>
<evidence type="ECO:0000256" key="4">
    <source>
        <dbReference type="ARBA" id="ARBA00022737"/>
    </source>
</evidence>
<evidence type="ECO:0000256" key="3">
    <source>
        <dbReference type="ARBA" id="ARBA00022723"/>
    </source>
</evidence>
<dbReference type="SUPFAM" id="SSF100950">
    <property type="entry name" value="NagB/RpiA/CoA transferase-like"/>
    <property type="match status" value="1"/>
</dbReference>
<evidence type="ECO:0000256" key="7">
    <source>
        <dbReference type="ARBA" id="ARBA00023014"/>
    </source>
</evidence>
<dbReference type="GO" id="GO:0046872">
    <property type="term" value="F:metal ion binding"/>
    <property type="evidence" value="ECO:0007669"/>
    <property type="project" value="UniProtKB-KW"/>
</dbReference>
<dbReference type="Proteomes" id="UP000552864">
    <property type="component" value="Unassembled WGS sequence"/>
</dbReference>
<dbReference type="AlphaFoldDB" id="A0A847SVH0"/>
<dbReference type="InterPro" id="IPR017896">
    <property type="entry name" value="4Fe4S_Fe-S-bd"/>
</dbReference>
<dbReference type="GO" id="GO:0051539">
    <property type="term" value="F:4 iron, 4 sulfur cluster binding"/>
    <property type="evidence" value="ECO:0007669"/>
    <property type="project" value="UniProtKB-KW"/>
</dbReference>
<gene>
    <name evidence="10" type="ORF">HGH91_26095</name>
</gene>
<keyword evidence="6" id="KW-0408">Iron</keyword>
<dbReference type="InterPro" id="IPR003741">
    <property type="entry name" value="LUD_dom"/>
</dbReference>
<evidence type="ECO:0000256" key="2">
    <source>
        <dbReference type="ARBA" id="ARBA00022485"/>
    </source>
</evidence>
<evidence type="ECO:0000259" key="9">
    <source>
        <dbReference type="PROSITE" id="PS51379"/>
    </source>
</evidence>
<feature type="region of interest" description="Disordered" evidence="8">
    <location>
        <begin position="440"/>
        <end position="459"/>
    </location>
</feature>
<evidence type="ECO:0000313" key="10">
    <source>
        <dbReference type="EMBL" id="NLR82116.1"/>
    </source>
</evidence>
<dbReference type="GO" id="GO:0006089">
    <property type="term" value="P:lactate metabolic process"/>
    <property type="evidence" value="ECO:0007669"/>
    <property type="project" value="InterPro"/>
</dbReference>
<keyword evidence="2" id="KW-0004">4Fe-4S</keyword>
<dbReference type="Pfam" id="PF13183">
    <property type="entry name" value="Fer4_8"/>
    <property type="match status" value="1"/>
</dbReference>
<keyword evidence="3" id="KW-0479">Metal-binding</keyword>
<name>A0A847SVH0_9BACT</name>
<dbReference type="Pfam" id="PF11870">
    <property type="entry name" value="LutB_C"/>
    <property type="match status" value="1"/>
</dbReference>
<dbReference type="InterPro" id="IPR024185">
    <property type="entry name" value="FTHF_cligase-like_sf"/>
</dbReference>
<proteinExistence type="predicted"/>
<dbReference type="RefSeq" id="WP_168741921.1">
    <property type="nucleotide sequence ID" value="NZ_JABAHZ010000008.1"/>
</dbReference>
<sequence length="459" mass="51550">MNRQTADHATLADKFNEDEPRVNWHDQTLWWVRAKRDRMAWTIPEWEQLRDTASSIKLNALGNLHDYLLQFEQQAQQNGAIVHWAADAAEHNRIVTDILQKHGVKRMVKSKSMLTEECHLNPHLEANGIEVIDTDLGERIVQLAKEPPSHIVLPCIHKKKEEIGELFHEHLGTPAGNADPQFLTAAARLHLRKEFLQADAAITGVNFAVAETGEMVVCTNEGNADMGAHLAKVHIACMGIEKIIPQRKHLGVFLRLLARSATGQPITTYSSHFRKPREGQELHIVLVDNGRSRQLGREDFRNSLKCIRCGACMNTCPVYRRSGGHSYHNAVAGPIGAILAPNLDMKDYADLPFASTLCGSCSNVCPVKIDIHQQLYKWRQVLVKEGYTSTAKTAGMKVMTGVLSAPGVYKTAGKMGRWVMRAFPGMVNNRMNPWYKQREMPAPPAQSFSEWYKKNKKST</sequence>
<evidence type="ECO:0000256" key="6">
    <source>
        <dbReference type="ARBA" id="ARBA00023004"/>
    </source>
</evidence>
<keyword evidence="7" id="KW-0411">Iron-sulfur</keyword>
<dbReference type="PROSITE" id="PS51379">
    <property type="entry name" value="4FE4S_FER_2"/>
    <property type="match status" value="1"/>
</dbReference>
<dbReference type="InterPro" id="IPR004452">
    <property type="entry name" value="LutB/LldF"/>
</dbReference>
<dbReference type="Gene3D" id="1.10.1060.10">
    <property type="entry name" value="Alpha-helical ferredoxin"/>
    <property type="match status" value="1"/>
</dbReference>
<evidence type="ECO:0000313" key="11">
    <source>
        <dbReference type="Proteomes" id="UP000552864"/>
    </source>
</evidence>
<accession>A0A847SVH0</accession>
<dbReference type="InterPro" id="IPR017900">
    <property type="entry name" value="4Fe4S_Fe_S_CS"/>
</dbReference>
<organism evidence="10 11">
    <name type="scientific">Chitinophaga eiseniae</name>
    <dbReference type="NCBI Taxonomy" id="634771"/>
    <lineage>
        <taxon>Bacteria</taxon>
        <taxon>Pseudomonadati</taxon>
        <taxon>Bacteroidota</taxon>
        <taxon>Chitinophagia</taxon>
        <taxon>Chitinophagales</taxon>
        <taxon>Chitinophagaceae</taxon>
        <taxon>Chitinophaga</taxon>
    </lineage>
</organism>
<keyword evidence="4" id="KW-0677">Repeat</keyword>
<keyword evidence="1" id="KW-0813">Transport</keyword>
<evidence type="ECO:0000256" key="5">
    <source>
        <dbReference type="ARBA" id="ARBA00022982"/>
    </source>
</evidence>
<dbReference type="InterPro" id="IPR037171">
    <property type="entry name" value="NagB/RpiA_transferase-like"/>
</dbReference>
<reference evidence="10 11" key="1">
    <citation type="submission" date="2020-04" db="EMBL/GenBank/DDBJ databases">
        <authorList>
            <person name="Yin C."/>
        </authorList>
    </citation>
    <scope>NUCLEOTIDE SEQUENCE [LARGE SCALE GENOMIC DNA]</scope>
    <source>
        <strain evidence="10 11">Ak56</strain>
    </source>
</reference>
<protein>
    <submittedName>
        <fullName evidence="10">Lactate utilization protein</fullName>
    </submittedName>
</protein>
<dbReference type="InterPro" id="IPR009051">
    <property type="entry name" value="Helical_ferredxn"/>
</dbReference>
<evidence type="ECO:0000256" key="1">
    <source>
        <dbReference type="ARBA" id="ARBA00022448"/>
    </source>
</evidence>
<comment type="caution">
    <text evidence="10">The sequence shown here is derived from an EMBL/GenBank/DDBJ whole genome shotgun (WGS) entry which is preliminary data.</text>
</comment>
<keyword evidence="5" id="KW-0249">Electron transport</keyword>
<evidence type="ECO:0000256" key="8">
    <source>
        <dbReference type="SAM" id="MobiDB-lite"/>
    </source>
</evidence>
<dbReference type="PANTHER" id="PTHR47153">
    <property type="entry name" value="LACTATE UTILIZATION PROTEIN B"/>
    <property type="match status" value="1"/>
</dbReference>